<organism evidence="6 7">
    <name type="scientific">Chitinophaga agri</name>
    <dbReference type="NCBI Taxonomy" id="2703787"/>
    <lineage>
        <taxon>Bacteria</taxon>
        <taxon>Pseudomonadati</taxon>
        <taxon>Bacteroidota</taxon>
        <taxon>Chitinophagia</taxon>
        <taxon>Chitinophagales</taxon>
        <taxon>Chitinophagaceae</taxon>
        <taxon>Chitinophaga</taxon>
    </lineage>
</organism>
<dbReference type="GO" id="GO:0003677">
    <property type="term" value="F:DNA binding"/>
    <property type="evidence" value="ECO:0007669"/>
    <property type="project" value="UniProtKB-UniRule"/>
</dbReference>
<feature type="domain" description="HTH tetR-type" evidence="5">
    <location>
        <begin position="5"/>
        <end position="65"/>
    </location>
</feature>
<sequence length="194" mass="21416">MSKAEKTRQFIVEKTAPIFNTKGFAGTSLSDMTTATGLTKGSIYGNFASKDEVALASFDYNLRKLRGYIQGEEDKATTIKDKLKVRTRVFSDEQLTAYPVGGCPLLNTATEADDTHPDLRKRVVDALESWKEKTMEMIAQGISNKEIAAGTNVEQVTLTLMSMIEGAIMISRTTGKKHYGRSVMEVAQQYIDSL</sequence>
<accession>A0A6B9ZQL0</accession>
<dbReference type="RefSeq" id="WP_162335591.1">
    <property type="nucleotide sequence ID" value="NZ_CP048113.1"/>
</dbReference>
<keyword evidence="7" id="KW-1185">Reference proteome</keyword>
<dbReference type="Gene3D" id="1.10.357.10">
    <property type="entry name" value="Tetracycline Repressor, domain 2"/>
    <property type="match status" value="1"/>
</dbReference>
<dbReference type="InterPro" id="IPR011075">
    <property type="entry name" value="TetR_C"/>
</dbReference>
<name>A0A6B9ZQL0_9BACT</name>
<feature type="DNA-binding region" description="H-T-H motif" evidence="4">
    <location>
        <begin position="28"/>
        <end position="47"/>
    </location>
</feature>
<reference evidence="6 7" key="1">
    <citation type="submission" date="2020-01" db="EMBL/GenBank/DDBJ databases">
        <title>Complete genome sequence of Chitinophaga sp. H33E-04 isolated from quinoa roots.</title>
        <authorList>
            <person name="Weon H.-Y."/>
            <person name="Lee S.A."/>
        </authorList>
    </citation>
    <scope>NUCLEOTIDE SEQUENCE [LARGE SCALE GENOMIC DNA]</scope>
    <source>
        <strain evidence="6 7">H33E-04</strain>
    </source>
</reference>
<keyword evidence="1" id="KW-0805">Transcription regulation</keyword>
<dbReference type="EMBL" id="CP048113">
    <property type="protein sequence ID" value="QHS63875.1"/>
    <property type="molecule type" value="Genomic_DNA"/>
</dbReference>
<protein>
    <submittedName>
        <fullName evidence="6">TetR/AcrR family transcriptional regulator</fullName>
    </submittedName>
</protein>
<dbReference type="InterPro" id="IPR036271">
    <property type="entry name" value="Tet_transcr_reg_TetR-rel_C_sf"/>
</dbReference>
<keyword evidence="2 4" id="KW-0238">DNA-binding</keyword>
<evidence type="ECO:0000256" key="2">
    <source>
        <dbReference type="ARBA" id="ARBA00023125"/>
    </source>
</evidence>
<dbReference type="Proteomes" id="UP000476411">
    <property type="component" value="Chromosome"/>
</dbReference>
<evidence type="ECO:0000256" key="4">
    <source>
        <dbReference type="PROSITE-ProRule" id="PRU00335"/>
    </source>
</evidence>
<dbReference type="PANTHER" id="PTHR47506">
    <property type="entry name" value="TRANSCRIPTIONAL REGULATORY PROTEIN"/>
    <property type="match status" value="1"/>
</dbReference>
<evidence type="ECO:0000256" key="1">
    <source>
        <dbReference type="ARBA" id="ARBA00023015"/>
    </source>
</evidence>
<dbReference type="Pfam" id="PF00440">
    <property type="entry name" value="TetR_N"/>
    <property type="match status" value="1"/>
</dbReference>
<evidence type="ECO:0000259" key="5">
    <source>
        <dbReference type="PROSITE" id="PS50977"/>
    </source>
</evidence>
<evidence type="ECO:0000313" key="6">
    <source>
        <dbReference type="EMBL" id="QHS63875.1"/>
    </source>
</evidence>
<dbReference type="InterPro" id="IPR009057">
    <property type="entry name" value="Homeodomain-like_sf"/>
</dbReference>
<keyword evidence="3" id="KW-0804">Transcription</keyword>
<dbReference type="SUPFAM" id="SSF46689">
    <property type="entry name" value="Homeodomain-like"/>
    <property type="match status" value="1"/>
</dbReference>
<proteinExistence type="predicted"/>
<dbReference type="PANTHER" id="PTHR47506:SF3">
    <property type="entry name" value="HTH-TYPE TRANSCRIPTIONAL REGULATOR LMRA"/>
    <property type="match status" value="1"/>
</dbReference>
<dbReference type="KEGG" id="chih:GWR21_31125"/>
<dbReference type="PROSITE" id="PS50977">
    <property type="entry name" value="HTH_TETR_2"/>
    <property type="match status" value="1"/>
</dbReference>
<dbReference type="AlphaFoldDB" id="A0A6B9ZQL0"/>
<dbReference type="Pfam" id="PF16925">
    <property type="entry name" value="TetR_C_13"/>
    <property type="match status" value="1"/>
</dbReference>
<gene>
    <name evidence="6" type="ORF">GWR21_31125</name>
</gene>
<evidence type="ECO:0000313" key="7">
    <source>
        <dbReference type="Proteomes" id="UP000476411"/>
    </source>
</evidence>
<dbReference type="InterPro" id="IPR001647">
    <property type="entry name" value="HTH_TetR"/>
</dbReference>
<dbReference type="SUPFAM" id="SSF48498">
    <property type="entry name" value="Tetracyclin repressor-like, C-terminal domain"/>
    <property type="match status" value="1"/>
</dbReference>
<evidence type="ECO:0000256" key="3">
    <source>
        <dbReference type="ARBA" id="ARBA00023163"/>
    </source>
</evidence>